<sequence length="154" mass="17252">MKALSTLFFAALVMSACKGPKEDTPVEVAFSPDEEHVEEINTECFRYYGDKDTVLLTTHVDGMKITGTLDYSLFEKDKNTGTIEGEIRDDLIIAEYTFMSEGVTSNRQVVFKNTEEGWKEGYGEIKTVDGIPVYVNMDSLDYSHQIALTPVPCD</sequence>
<reference evidence="1 2" key="1">
    <citation type="submission" date="2017-05" db="EMBL/GenBank/DDBJ databases">
        <authorList>
            <person name="Varghese N."/>
            <person name="Submissions S."/>
        </authorList>
    </citation>
    <scope>NUCLEOTIDE SEQUENCE [LARGE SCALE GENOMIC DNA]</scope>
    <source>
        <strain evidence="1 2">DSM 15360</strain>
    </source>
</reference>
<name>A0ABY1NPF1_9BACT</name>
<evidence type="ECO:0008006" key="3">
    <source>
        <dbReference type="Google" id="ProtNLM"/>
    </source>
</evidence>
<dbReference type="Proteomes" id="UP001157915">
    <property type="component" value="Unassembled WGS sequence"/>
</dbReference>
<comment type="caution">
    <text evidence="1">The sequence shown here is derived from an EMBL/GenBank/DDBJ whole genome shotgun (WGS) entry which is preliminary data.</text>
</comment>
<evidence type="ECO:0000313" key="1">
    <source>
        <dbReference type="EMBL" id="SMP13872.1"/>
    </source>
</evidence>
<accession>A0ABY1NPF1</accession>
<proteinExistence type="predicted"/>
<keyword evidence="2" id="KW-1185">Reference proteome</keyword>
<gene>
    <name evidence="1" type="ORF">SAMN06265367_102263</name>
</gene>
<dbReference type="EMBL" id="FXUA01000002">
    <property type="protein sequence ID" value="SMP13872.1"/>
    <property type="molecule type" value="Genomic_DNA"/>
</dbReference>
<protein>
    <recommendedName>
        <fullName evidence="3">Lipoprotein</fullName>
    </recommendedName>
</protein>
<dbReference type="RefSeq" id="WP_283412062.1">
    <property type="nucleotide sequence ID" value="NZ_FXUA01000002.1"/>
</dbReference>
<organism evidence="1 2">
    <name type="scientific">Algoriphagus winogradskyi</name>
    <dbReference type="NCBI Taxonomy" id="237017"/>
    <lineage>
        <taxon>Bacteria</taxon>
        <taxon>Pseudomonadati</taxon>
        <taxon>Bacteroidota</taxon>
        <taxon>Cytophagia</taxon>
        <taxon>Cytophagales</taxon>
        <taxon>Cyclobacteriaceae</taxon>
        <taxon>Algoriphagus</taxon>
    </lineage>
</organism>
<evidence type="ECO:0000313" key="2">
    <source>
        <dbReference type="Proteomes" id="UP001157915"/>
    </source>
</evidence>
<dbReference type="PROSITE" id="PS51257">
    <property type="entry name" value="PROKAR_LIPOPROTEIN"/>
    <property type="match status" value="1"/>
</dbReference>